<sequence length="73" mass="7826">MNGRALVGVIILGTITAILFLVLAQVYDLLLLHAPDTTPIDEEEWADTVLSLPGVMLVGLIVATLGVLARMRE</sequence>
<keyword evidence="1" id="KW-0472">Membrane</keyword>
<dbReference type="RefSeq" id="WP_004213703.1">
    <property type="nucleotide sequence ID" value="NZ_AOHS01000009.1"/>
</dbReference>
<dbReference type="AlphaFoldDB" id="D3SX20"/>
<evidence type="ECO:0000256" key="1">
    <source>
        <dbReference type="SAM" id="Phobius"/>
    </source>
</evidence>
<keyword evidence="4" id="KW-1185">Reference proteome</keyword>
<reference evidence="3 5" key="3">
    <citation type="journal article" date="2014" name="PLoS Genet.">
        <title>Phylogenetically driven sequencing of extremely halophilic archaea reveals strategies for static and dynamic osmo-response.</title>
        <authorList>
            <person name="Becker E.A."/>
            <person name="Seitzer P.M."/>
            <person name="Tritt A."/>
            <person name="Larsen D."/>
            <person name="Krusor M."/>
            <person name="Yao A.I."/>
            <person name="Wu D."/>
            <person name="Madern D."/>
            <person name="Eisen J.A."/>
            <person name="Darling A.E."/>
            <person name="Facciotti M.T."/>
        </authorList>
    </citation>
    <scope>NUCLEOTIDE SEQUENCE [LARGE SCALE GENOMIC DNA]</scope>
    <source>
        <strain evidence="5">ATCC 43099 / DSM 3394 / CCM 3739 / CIP 104546 / IAM 13178 / JCM 8861 / NBRC 102185 / NCIMB 2190 / MS3</strain>
        <strain evidence="3">MS-3</strain>
    </source>
</reference>
<reference evidence="2" key="4">
    <citation type="submission" date="2016-09" db="EMBL/GenBank/DDBJ databases">
        <authorList>
            <person name="Pfeiffer F."/>
        </authorList>
    </citation>
    <scope>NUCLEOTIDE SEQUENCE</scope>
    <source>
        <strain evidence="2">ATCC 43099</strain>
    </source>
</reference>
<dbReference type="Proteomes" id="UP000011543">
    <property type="component" value="Unassembled WGS sequence"/>
</dbReference>
<keyword evidence="1" id="KW-0812">Transmembrane</keyword>
<accession>D3SX20</accession>
<dbReference type="STRING" id="547559.Nmag_0248"/>
<evidence type="ECO:0000313" key="3">
    <source>
        <dbReference type="EMBL" id="ELY33500.1"/>
    </source>
</evidence>
<protein>
    <submittedName>
        <fullName evidence="2">Na(+)/H(+) antiporter subunit</fullName>
    </submittedName>
</protein>
<reference evidence="2 4" key="2">
    <citation type="journal article" date="2012" name="BMC Genomics">
        <title>A comparative genomics perspective on the genetic content of the alkaliphilic haloarchaeon Natrialba magadii ATCC 43099T.</title>
        <authorList>
            <person name="Siddaramappa S."/>
            <person name="Challacombe J.F."/>
            <person name="Decastro R.E."/>
            <person name="Pfeiffer F."/>
            <person name="Sastre D.E."/>
            <person name="Gimenez M.I."/>
            <person name="Paggi R.A."/>
            <person name="Detter J.C."/>
            <person name="Davenport K.W."/>
            <person name="Goodwin L.A."/>
            <person name="Kyrpides N."/>
            <person name="Tapia R."/>
            <person name="Pitluck S."/>
            <person name="Lucas S."/>
            <person name="Woyke T."/>
            <person name="Maupin-Furlow J.A."/>
        </authorList>
    </citation>
    <scope>NUCLEOTIDE SEQUENCE [LARGE SCALE GENOMIC DNA]</scope>
    <source>
        <strain evidence="2">ATCC 43099</strain>
        <strain evidence="4">ATCC 43099 / DSM 3394 / CCM 3739 / CIP 104546 / IAM 13178 / JCM 8861 / NBRC 102185 / NCIMB 2190 / MS3</strain>
    </source>
</reference>
<keyword evidence="1" id="KW-1133">Transmembrane helix</keyword>
<dbReference type="PaxDb" id="547559-Nmag_0248"/>
<evidence type="ECO:0000313" key="5">
    <source>
        <dbReference type="Proteomes" id="UP000011543"/>
    </source>
</evidence>
<dbReference type="Proteomes" id="UP000001879">
    <property type="component" value="Chromosome"/>
</dbReference>
<dbReference type="EMBL" id="CP001932">
    <property type="protein sequence ID" value="ADD03840.1"/>
    <property type="molecule type" value="Genomic_DNA"/>
</dbReference>
<feature type="transmembrane region" description="Helical" evidence="1">
    <location>
        <begin position="48"/>
        <end position="69"/>
    </location>
</feature>
<evidence type="ECO:0000313" key="4">
    <source>
        <dbReference type="Proteomes" id="UP000001879"/>
    </source>
</evidence>
<evidence type="ECO:0000313" key="2">
    <source>
        <dbReference type="EMBL" id="ADD03840.1"/>
    </source>
</evidence>
<proteinExistence type="predicted"/>
<dbReference type="HOGENOM" id="CLU_2695881_0_0_2"/>
<dbReference type="EMBL" id="AOHS01000009">
    <property type="protein sequence ID" value="ELY33500.1"/>
    <property type="molecule type" value="Genomic_DNA"/>
</dbReference>
<dbReference type="KEGG" id="nmg:Nmag_0248"/>
<organism evidence="2 4">
    <name type="scientific">Natrialba magadii (strain ATCC 43099 / DSM 3394 / CCM 3739 / CIP 104546 / IAM 13178 / JCM 8861 / NBRC 102185 / NCIMB 2190 / MS3)</name>
    <name type="common">Natronobacterium magadii</name>
    <dbReference type="NCBI Taxonomy" id="547559"/>
    <lineage>
        <taxon>Archaea</taxon>
        <taxon>Methanobacteriati</taxon>
        <taxon>Methanobacteriota</taxon>
        <taxon>Stenosarchaea group</taxon>
        <taxon>Halobacteria</taxon>
        <taxon>Halobacteriales</taxon>
        <taxon>Natrialbaceae</taxon>
        <taxon>Natrialba</taxon>
    </lineage>
</organism>
<reference evidence="4" key="1">
    <citation type="submission" date="2010-02" db="EMBL/GenBank/DDBJ databases">
        <title>Complete sequence of chromosome of Natrialba magadii ATCC 43099.</title>
        <authorList>
            <consortium name="US DOE Joint Genome Institute"/>
            <person name="Lucas S."/>
            <person name="Copeland A."/>
            <person name="Lapidus A."/>
            <person name="Cheng J.-F."/>
            <person name="Bruce D."/>
            <person name="Goodwin L."/>
            <person name="Pitluck S."/>
            <person name="Davenport K."/>
            <person name="Saunders E."/>
            <person name="Detter J.C."/>
            <person name="Han C."/>
            <person name="Tapia R."/>
            <person name="Land M."/>
            <person name="Hauser L."/>
            <person name="Kyrpides N."/>
            <person name="Mikhailova N."/>
            <person name="De Castro R.E."/>
            <person name="Maupin-Furlow J.A."/>
            <person name="Woyke T."/>
        </authorList>
    </citation>
    <scope>NUCLEOTIDE SEQUENCE [LARGE SCALE GENOMIC DNA]</scope>
    <source>
        <strain evidence="4">ATCC 43099 / DSM 3394 / CCM 3739 / CIP 104546 / IAM 13178 / JCM 8861 / NBRC 102185 / NCIMB 2190 / MS3</strain>
    </source>
</reference>
<gene>
    <name evidence="2" type="ordered locus">Nmag_0248</name>
    <name evidence="3" type="ORF">C500_01670</name>
</gene>
<name>D3SX20_NATMM</name>